<dbReference type="AlphaFoldDB" id="I0K2M1"/>
<dbReference type="Proteomes" id="UP000011058">
    <property type="component" value="Chromosome"/>
</dbReference>
<dbReference type="RefSeq" id="WP_015329474.1">
    <property type="nucleotide sequence ID" value="NC_020054.1"/>
</dbReference>
<protein>
    <submittedName>
        <fullName evidence="1">Uncharacterized protein</fullName>
    </submittedName>
</protein>
<dbReference type="EMBL" id="HE796683">
    <property type="protein sequence ID" value="CCG98374.1"/>
    <property type="molecule type" value="Genomic_DNA"/>
</dbReference>
<dbReference type="STRING" id="1166018.FAES_0361"/>
<proteinExistence type="predicted"/>
<organism evidence="1 2">
    <name type="scientific">Fibrella aestuarina BUZ 2</name>
    <dbReference type="NCBI Taxonomy" id="1166018"/>
    <lineage>
        <taxon>Bacteria</taxon>
        <taxon>Pseudomonadati</taxon>
        <taxon>Bacteroidota</taxon>
        <taxon>Cytophagia</taxon>
        <taxon>Cytophagales</taxon>
        <taxon>Spirosomataceae</taxon>
        <taxon>Fibrella</taxon>
    </lineage>
</organism>
<sequence>MEPILLHFNQADYDAKKRALSNVRSDAQKLIDQINAINSYRVDAAGLQDLLYGRGEQVADRIEQAIKGELSRAGIQSESLIKGAIKGDLEKFYGIFKAYRQPVDESGRYLRINDEGTVVISADADSIIREEFSHYIRTEAGSSLREAHQAALDALNKVLTLSPQLTLNDLFFKGYQETSFGLTRLDYDRLSSK</sequence>
<dbReference type="KEGG" id="fae:FAES_0361"/>
<name>I0K2M1_9BACT</name>
<accession>I0K2M1</accession>
<dbReference type="HOGENOM" id="CLU_1406910_0_0_10"/>
<gene>
    <name evidence="1" type="ORF">FAES_0361</name>
</gene>
<evidence type="ECO:0000313" key="2">
    <source>
        <dbReference type="Proteomes" id="UP000011058"/>
    </source>
</evidence>
<keyword evidence="2" id="KW-1185">Reference proteome</keyword>
<evidence type="ECO:0000313" key="1">
    <source>
        <dbReference type="EMBL" id="CCG98374.1"/>
    </source>
</evidence>
<reference evidence="1 2" key="1">
    <citation type="journal article" date="2012" name="J. Bacteriol.">
        <title>Genome Sequence of Fibrella aestuarina BUZ 2T, a Filamentous Marine Bacterium.</title>
        <authorList>
            <person name="Filippini M."/>
            <person name="Qi W."/>
            <person name="Blom J."/>
            <person name="Goesmann A."/>
            <person name="Smits T.H."/>
            <person name="Bagheri H.C."/>
        </authorList>
    </citation>
    <scope>NUCLEOTIDE SEQUENCE [LARGE SCALE GENOMIC DNA]</scope>
    <source>
        <strain evidence="2">BUZ 2T</strain>
    </source>
</reference>